<feature type="modified residue" description="4-aspartylphosphate" evidence="5">
    <location>
        <position position="59"/>
    </location>
</feature>
<dbReference type="Proteomes" id="UP001597012">
    <property type="component" value="Unassembled WGS sequence"/>
</dbReference>
<dbReference type="Pfam" id="PF00196">
    <property type="entry name" value="GerE"/>
    <property type="match status" value="1"/>
</dbReference>
<dbReference type="InterPro" id="IPR039420">
    <property type="entry name" value="WalR-like"/>
</dbReference>
<evidence type="ECO:0000259" key="6">
    <source>
        <dbReference type="PROSITE" id="PS50043"/>
    </source>
</evidence>
<dbReference type="SMART" id="SM00421">
    <property type="entry name" value="HTH_LUXR"/>
    <property type="match status" value="1"/>
</dbReference>
<dbReference type="InterPro" id="IPR016032">
    <property type="entry name" value="Sig_transdc_resp-reg_C-effctor"/>
</dbReference>
<keyword evidence="3" id="KW-0238">DNA-binding</keyword>
<evidence type="ECO:0000256" key="5">
    <source>
        <dbReference type="PROSITE-ProRule" id="PRU00169"/>
    </source>
</evidence>
<dbReference type="InterPro" id="IPR036388">
    <property type="entry name" value="WH-like_DNA-bd_sf"/>
</dbReference>
<dbReference type="PANTHER" id="PTHR43214:SF41">
    <property type="entry name" value="NITRATE_NITRITE RESPONSE REGULATOR PROTEIN NARP"/>
    <property type="match status" value="1"/>
</dbReference>
<dbReference type="EMBL" id="JBHTHY010000003">
    <property type="protein sequence ID" value="MFD0796125.1"/>
    <property type="molecule type" value="Genomic_DNA"/>
</dbReference>
<keyword evidence="4" id="KW-0804">Transcription</keyword>
<dbReference type="InterPro" id="IPR058245">
    <property type="entry name" value="NreC/VraR/RcsB-like_REC"/>
</dbReference>
<dbReference type="CDD" id="cd17535">
    <property type="entry name" value="REC_NarL-like"/>
    <property type="match status" value="1"/>
</dbReference>
<dbReference type="RefSeq" id="WP_379931801.1">
    <property type="nucleotide sequence ID" value="NZ_JBHTHY010000003.1"/>
</dbReference>
<evidence type="ECO:0000256" key="4">
    <source>
        <dbReference type="ARBA" id="ARBA00023163"/>
    </source>
</evidence>
<evidence type="ECO:0000256" key="1">
    <source>
        <dbReference type="ARBA" id="ARBA00022553"/>
    </source>
</evidence>
<proteinExistence type="predicted"/>
<dbReference type="SMART" id="SM00448">
    <property type="entry name" value="REC"/>
    <property type="match status" value="1"/>
</dbReference>
<gene>
    <name evidence="8" type="ORF">ACFQZJ_01530</name>
</gene>
<evidence type="ECO:0000313" key="8">
    <source>
        <dbReference type="EMBL" id="MFD0796125.1"/>
    </source>
</evidence>
<dbReference type="InterPro" id="IPR011006">
    <property type="entry name" value="CheY-like_superfamily"/>
</dbReference>
<dbReference type="Pfam" id="PF00072">
    <property type="entry name" value="Response_reg"/>
    <property type="match status" value="1"/>
</dbReference>
<dbReference type="PANTHER" id="PTHR43214">
    <property type="entry name" value="TWO-COMPONENT RESPONSE REGULATOR"/>
    <property type="match status" value="1"/>
</dbReference>
<dbReference type="CDD" id="cd06170">
    <property type="entry name" value="LuxR_C_like"/>
    <property type="match status" value="1"/>
</dbReference>
<keyword evidence="9" id="KW-1185">Reference proteome</keyword>
<dbReference type="Gene3D" id="1.10.10.10">
    <property type="entry name" value="Winged helix-like DNA-binding domain superfamily/Winged helix DNA-binding domain"/>
    <property type="match status" value="1"/>
</dbReference>
<dbReference type="PROSITE" id="PS50110">
    <property type="entry name" value="RESPONSE_REGULATORY"/>
    <property type="match status" value="1"/>
</dbReference>
<keyword evidence="1 5" id="KW-0597">Phosphoprotein</keyword>
<dbReference type="SUPFAM" id="SSF46894">
    <property type="entry name" value="C-terminal effector domain of the bipartite response regulators"/>
    <property type="match status" value="1"/>
</dbReference>
<dbReference type="PROSITE" id="PS50043">
    <property type="entry name" value="HTH_LUXR_2"/>
    <property type="match status" value="1"/>
</dbReference>
<dbReference type="SUPFAM" id="SSF52172">
    <property type="entry name" value="CheY-like"/>
    <property type="match status" value="1"/>
</dbReference>
<evidence type="ECO:0000313" key="9">
    <source>
        <dbReference type="Proteomes" id="UP001597012"/>
    </source>
</evidence>
<dbReference type="Gene3D" id="3.40.50.2300">
    <property type="match status" value="1"/>
</dbReference>
<feature type="domain" description="Response regulatory" evidence="7">
    <location>
        <begin position="5"/>
        <end position="124"/>
    </location>
</feature>
<sequence>MKTYKLIIADDHKMFLDGVMSILAHKDNYEVILTANNGKNVAKYIDINAKDGIDLVITDVNMPEYNGIELNKHIKQNHPKIKTLVVSMLHDATTVQTLTKDNVDGYIPKNAEKDELLTAIETILNGDKYFAQAIKDVYLKGMFSNEQSLEDSLSKREKEVLTLIAKEFTTQEIADELFLSKHTIESYRKNLISKLDVRNLAGLTKYAIKFGLLD</sequence>
<protein>
    <submittedName>
        <fullName evidence="8">Response regulator</fullName>
    </submittedName>
</protein>
<evidence type="ECO:0000256" key="2">
    <source>
        <dbReference type="ARBA" id="ARBA00023015"/>
    </source>
</evidence>
<name>A0ABW3AZ08_9FLAO</name>
<comment type="caution">
    <text evidence="8">The sequence shown here is derived from an EMBL/GenBank/DDBJ whole genome shotgun (WGS) entry which is preliminary data.</text>
</comment>
<feature type="domain" description="HTH luxR-type" evidence="6">
    <location>
        <begin position="146"/>
        <end position="211"/>
    </location>
</feature>
<accession>A0ABW3AZ08</accession>
<dbReference type="PRINTS" id="PR00038">
    <property type="entry name" value="HTHLUXR"/>
</dbReference>
<keyword evidence="2" id="KW-0805">Transcription regulation</keyword>
<evidence type="ECO:0000259" key="7">
    <source>
        <dbReference type="PROSITE" id="PS50110"/>
    </source>
</evidence>
<organism evidence="8 9">
    <name type="scientific">Maribacter chungangensis</name>
    <dbReference type="NCBI Taxonomy" id="1069117"/>
    <lineage>
        <taxon>Bacteria</taxon>
        <taxon>Pseudomonadati</taxon>
        <taxon>Bacteroidota</taxon>
        <taxon>Flavobacteriia</taxon>
        <taxon>Flavobacteriales</taxon>
        <taxon>Flavobacteriaceae</taxon>
        <taxon>Maribacter</taxon>
    </lineage>
</organism>
<dbReference type="InterPro" id="IPR001789">
    <property type="entry name" value="Sig_transdc_resp-reg_receiver"/>
</dbReference>
<dbReference type="InterPro" id="IPR000792">
    <property type="entry name" value="Tscrpt_reg_LuxR_C"/>
</dbReference>
<reference evidence="9" key="1">
    <citation type="journal article" date="2019" name="Int. J. Syst. Evol. Microbiol.">
        <title>The Global Catalogue of Microorganisms (GCM) 10K type strain sequencing project: providing services to taxonomists for standard genome sequencing and annotation.</title>
        <authorList>
            <consortium name="The Broad Institute Genomics Platform"/>
            <consortium name="The Broad Institute Genome Sequencing Center for Infectious Disease"/>
            <person name="Wu L."/>
            <person name="Ma J."/>
        </authorList>
    </citation>
    <scope>NUCLEOTIDE SEQUENCE [LARGE SCALE GENOMIC DNA]</scope>
    <source>
        <strain evidence="9">CCUG 61948</strain>
    </source>
</reference>
<evidence type="ECO:0000256" key="3">
    <source>
        <dbReference type="ARBA" id="ARBA00023125"/>
    </source>
</evidence>